<dbReference type="EMBL" id="REGN01008714">
    <property type="protein sequence ID" value="RNA02913.1"/>
    <property type="molecule type" value="Genomic_DNA"/>
</dbReference>
<accession>A0A3M7PV75</accession>
<evidence type="ECO:0000313" key="2">
    <source>
        <dbReference type="Proteomes" id="UP000276133"/>
    </source>
</evidence>
<gene>
    <name evidence="1" type="ORF">BpHYR1_022955</name>
</gene>
<keyword evidence="2" id="KW-1185">Reference proteome</keyword>
<proteinExistence type="predicted"/>
<sequence length="101" mass="11509">MFSKTFQLIKQAFPPQSVESENFSAKKSVIYCSEHQGNKLNYNEKVNKVQRALYSLRGIGCRAYGLNPIKKSKLFSIISRTTIPTINVRRILSLTILGEQE</sequence>
<dbReference type="AlphaFoldDB" id="A0A3M7PV75"/>
<evidence type="ECO:0000313" key="1">
    <source>
        <dbReference type="EMBL" id="RNA02913.1"/>
    </source>
</evidence>
<organism evidence="1 2">
    <name type="scientific">Brachionus plicatilis</name>
    <name type="common">Marine rotifer</name>
    <name type="synonym">Brachionus muelleri</name>
    <dbReference type="NCBI Taxonomy" id="10195"/>
    <lineage>
        <taxon>Eukaryota</taxon>
        <taxon>Metazoa</taxon>
        <taxon>Spiralia</taxon>
        <taxon>Gnathifera</taxon>
        <taxon>Rotifera</taxon>
        <taxon>Eurotatoria</taxon>
        <taxon>Monogononta</taxon>
        <taxon>Pseudotrocha</taxon>
        <taxon>Ploima</taxon>
        <taxon>Brachionidae</taxon>
        <taxon>Brachionus</taxon>
    </lineage>
</organism>
<reference evidence="1 2" key="1">
    <citation type="journal article" date="2018" name="Sci. Rep.">
        <title>Genomic signatures of local adaptation to the degree of environmental predictability in rotifers.</title>
        <authorList>
            <person name="Franch-Gras L."/>
            <person name="Hahn C."/>
            <person name="Garcia-Roger E.M."/>
            <person name="Carmona M.J."/>
            <person name="Serra M."/>
            <person name="Gomez A."/>
        </authorList>
    </citation>
    <scope>NUCLEOTIDE SEQUENCE [LARGE SCALE GENOMIC DNA]</scope>
    <source>
        <strain evidence="1">HYR1</strain>
    </source>
</reference>
<name>A0A3M7PV75_BRAPC</name>
<comment type="caution">
    <text evidence="1">The sequence shown here is derived from an EMBL/GenBank/DDBJ whole genome shotgun (WGS) entry which is preliminary data.</text>
</comment>
<dbReference type="Proteomes" id="UP000276133">
    <property type="component" value="Unassembled WGS sequence"/>
</dbReference>
<protein>
    <submittedName>
        <fullName evidence="1">Uncharacterized protein</fullName>
    </submittedName>
</protein>